<dbReference type="Proteomes" id="UP000054683">
    <property type="component" value="Unassembled WGS sequence"/>
</dbReference>
<proteinExistence type="predicted"/>
<evidence type="ECO:0000313" key="1">
    <source>
        <dbReference type="EMBL" id="SAL71235.1"/>
    </source>
</evidence>
<dbReference type="EMBL" id="FCOK02000111">
    <property type="protein sequence ID" value="SAL71235.1"/>
    <property type="molecule type" value="Genomic_DNA"/>
</dbReference>
<protein>
    <submittedName>
        <fullName evidence="1">Uncharacterized protein</fullName>
    </submittedName>
</protein>
<dbReference type="AlphaFoldDB" id="A0A158JRC5"/>
<reference evidence="1 2" key="1">
    <citation type="submission" date="2016-01" db="EMBL/GenBank/DDBJ databases">
        <authorList>
            <person name="Oliw E.H."/>
        </authorList>
    </citation>
    <scope>NUCLEOTIDE SEQUENCE [LARGE SCALE GENOMIC DNA]</scope>
    <source>
        <strain evidence="1">LMG 27134</strain>
    </source>
</reference>
<evidence type="ECO:0000313" key="2">
    <source>
        <dbReference type="Proteomes" id="UP000054683"/>
    </source>
</evidence>
<accession>A0A158JRC5</accession>
<name>A0A158JRC5_9BURK</name>
<gene>
    <name evidence="1" type="ORF">AWB69_08588</name>
</gene>
<organism evidence="1 2">
    <name type="scientific">Caballeronia udeis</name>
    <dbReference type="NCBI Taxonomy" id="1232866"/>
    <lineage>
        <taxon>Bacteria</taxon>
        <taxon>Pseudomonadati</taxon>
        <taxon>Pseudomonadota</taxon>
        <taxon>Betaproteobacteria</taxon>
        <taxon>Burkholderiales</taxon>
        <taxon>Burkholderiaceae</taxon>
        <taxon>Caballeronia</taxon>
    </lineage>
</organism>
<sequence>MKVKHLRFQIRPPPHVLPEAAAPLLVCWIDRSAIGPGEP</sequence>